<protein>
    <recommendedName>
        <fullName evidence="4">TIL domain-containing protein</fullName>
    </recommendedName>
</protein>
<dbReference type="Proteomes" id="UP000298663">
    <property type="component" value="Unassembled WGS sequence"/>
</dbReference>
<comment type="caution">
    <text evidence="5">The sequence shown here is derived from an EMBL/GenBank/DDBJ whole genome shotgun (WGS) entry which is preliminary data.</text>
</comment>
<keyword evidence="6" id="KW-1185">Reference proteome</keyword>
<evidence type="ECO:0000313" key="6">
    <source>
        <dbReference type="Proteomes" id="UP000298663"/>
    </source>
</evidence>
<reference evidence="5 6" key="1">
    <citation type="journal article" date="2015" name="Genome Biol.">
        <title>Comparative genomics of Steinernema reveals deeply conserved gene regulatory networks.</title>
        <authorList>
            <person name="Dillman A.R."/>
            <person name="Macchietto M."/>
            <person name="Porter C.F."/>
            <person name="Rogers A."/>
            <person name="Williams B."/>
            <person name="Antoshechkin I."/>
            <person name="Lee M.M."/>
            <person name="Goodwin Z."/>
            <person name="Lu X."/>
            <person name="Lewis E.E."/>
            <person name="Goodrich-Blair H."/>
            <person name="Stock S.P."/>
            <person name="Adams B.J."/>
            <person name="Sternberg P.W."/>
            <person name="Mortazavi A."/>
        </authorList>
    </citation>
    <scope>NUCLEOTIDE SEQUENCE [LARGE SCALE GENOMIC DNA]</scope>
    <source>
        <strain evidence="5 6">ALL</strain>
    </source>
</reference>
<accession>A0A4U5NYN5</accession>
<proteinExistence type="predicted"/>
<evidence type="ECO:0000313" key="5">
    <source>
        <dbReference type="EMBL" id="TKR88718.1"/>
    </source>
</evidence>
<dbReference type="PANTHER" id="PTHR23259">
    <property type="entry name" value="RIDDLE"/>
    <property type="match status" value="1"/>
</dbReference>
<keyword evidence="3" id="KW-1015">Disulfide bond</keyword>
<dbReference type="GO" id="GO:0004867">
    <property type="term" value="F:serine-type endopeptidase inhibitor activity"/>
    <property type="evidence" value="ECO:0007669"/>
    <property type="project" value="UniProtKB-KW"/>
</dbReference>
<dbReference type="Pfam" id="PF01826">
    <property type="entry name" value="TIL"/>
    <property type="match status" value="1"/>
</dbReference>
<sequence length="202" mass="22400">MMSFPRTGLFIIAKSASRSLMFIKVVILQFRAFSHRSLTPGMESFLSSILTELILVTVKCAENETFYACGPCDSICGAEIACASLCQPFGGCGCMEGYVRNDTKICIPRSECPHMSSAEESQPLNSTSFNSTSVDDSFKWVSCPEFEFYSKIGMCERTCEKPSKRCYRVERKPGCRCVPGYVRNTAINQCVPLTSCVNAIFK</sequence>
<keyword evidence="2" id="KW-0722">Serine protease inhibitor</keyword>
<dbReference type="OrthoDB" id="7695409at2759"/>
<evidence type="ECO:0000256" key="2">
    <source>
        <dbReference type="ARBA" id="ARBA00022900"/>
    </source>
</evidence>
<dbReference type="SUPFAM" id="SSF57567">
    <property type="entry name" value="Serine protease inhibitors"/>
    <property type="match status" value="2"/>
</dbReference>
<evidence type="ECO:0000256" key="3">
    <source>
        <dbReference type="ARBA" id="ARBA00023157"/>
    </source>
</evidence>
<organism evidence="5 6">
    <name type="scientific">Steinernema carpocapsae</name>
    <name type="common">Entomopathogenic nematode</name>
    <dbReference type="NCBI Taxonomy" id="34508"/>
    <lineage>
        <taxon>Eukaryota</taxon>
        <taxon>Metazoa</taxon>
        <taxon>Ecdysozoa</taxon>
        <taxon>Nematoda</taxon>
        <taxon>Chromadorea</taxon>
        <taxon>Rhabditida</taxon>
        <taxon>Tylenchina</taxon>
        <taxon>Panagrolaimomorpha</taxon>
        <taxon>Strongyloidoidea</taxon>
        <taxon>Steinernematidae</taxon>
        <taxon>Steinernema</taxon>
    </lineage>
</organism>
<dbReference type="InterPro" id="IPR002919">
    <property type="entry name" value="TIL_dom"/>
</dbReference>
<dbReference type="EMBL" id="AZBU02000003">
    <property type="protein sequence ID" value="TKR88718.1"/>
    <property type="molecule type" value="Genomic_DNA"/>
</dbReference>
<evidence type="ECO:0000259" key="4">
    <source>
        <dbReference type="Pfam" id="PF01826"/>
    </source>
</evidence>
<dbReference type="PANTHER" id="PTHR23259:SF70">
    <property type="entry name" value="ACCESSORY GLAND PROTEIN ACP62F-RELATED"/>
    <property type="match status" value="1"/>
</dbReference>
<reference evidence="5 6" key="2">
    <citation type="journal article" date="2019" name="G3 (Bethesda)">
        <title>Hybrid Assembly of the Genome of the Entomopathogenic Nematode Steinernema carpocapsae Identifies the X-Chromosome.</title>
        <authorList>
            <person name="Serra L."/>
            <person name="Macchietto M."/>
            <person name="Macias-Munoz A."/>
            <person name="McGill C.J."/>
            <person name="Rodriguez I.M."/>
            <person name="Rodriguez B."/>
            <person name="Murad R."/>
            <person name="Mortazavi A."/>
        </authorList>
    </citation>
    <scope>NUCLEOTIDE SEQUENCE [LARGE SCALE GENOMIC DNA]</scope>
    <source>
        <strain evidence="5 6">ALL</strain>
    </source>
</reference>
<dbReference type="AlphaFoldDB" id="A0A4U5NYN5"/>
<dbReference type="Gene3D" id="2.10.25.10">
    <property type="entry name" value="Laminin"/>
    <property type="match status" value="2"/>
</dbReference>
<dbReference type="CDD" id="cd19941">
    <property type="entry name" value="TIL"/>
    <property type="match status" value="2"/>
</dbReference>
<evidence type="ECO:0000256" key="1">
    <source>
        <dbReference type="ARBA" id="ARBA00022690"/>
    </source>
</evidence>
<name>A0A4U5NYN5_STECR</name>
<keyword evidence="1" id="KW-0646">Protease inhibitor</keyword>
<dbReference type="InterPro" id="IPR051368">
    <property type="entry name" value="SerProtInhib-TIL_Domain"/>
</dbReference>
<feature type="domain" description="TIL" evidence="4">
    <location>
        <begin position="143"/>
        <end position="196"/>
    </location>
</feature>
<gene>
    <name evidence="5" type="ORF">L596_012919</name>
</gene>
<dbReference type="InterPro" id="IPR036084">
    <property type="entry name" value="Ser_inhib-like_sf"/>
</dbReference>